<dbReference type="GO" id="GO:0006412">
    <property type="term" value="P:translation"/>
    <property type="evidence" value="ECO:0007669"/>
    <property type="project" value="InterPro"/>
</dbReference>
<accession>A0A6J4AGU5</accession>
<dbReference type="GO" id="GO:0019843">
    <property type="term" value="F:rRNA binding"/>
    <property type="evidence" value="ECO:0007669"/>
    <property type="project" value="UniProtKB-UniRule"/>
</dbReference>
<dbReference type="GO" id="GO:0000027">
    <property type="term" value="P:ribosomal large subunit assembly"/>
    <property type="evidence" value="ECO:0007669"/>
    <property type="project" value="UniProtKB-UniRule"/>
</dbReference>
<keyword evidence="2 7" id="KW-0699">rRNA-binding</keyword>
<dbReference type="InterPro" id="IPR005813">
    <property type="entry name" value="Ribosomal_bL20"/>
</dbReference>
<dbReference type="FunFam" id="1.10.1900.20:FF:000001">
    <property type="entry name" value="50S ribosomal protein L20"/>
    <property type="match status" value="1"/>
</dbReference>
<dbReference type="Gene3D" id="6.10.160.10">
    <property type="match status" value="1"/>
</dbReference>
<dbReference type="InterPro" id="IPR035566">
    <property type="entry name" value="Ribosomal_protein_bL20_C"/>
</dbReference>
<evidence type="ECO:0000256" key="8">
    <source>
        <dbReference type="RuleBase" id="RU000561"/>
    </source>
</evidence>
<keyword evidence="10" id="KW-0150">Chloroplast</keyword>
<evidence type="ECO:0000256" key="1">
    <source>
        <dbReference type="ARBA" id="ARBA00007698"/>
    </source>
</evidence>
<geneLocation type="chloroplast" evidence="10"/>
<name>A0A6J4AGU5_ATHLA</name>
<evidence type="ECO:0000256" key="5">
    <source>
        <dbReference type="ARBA" id="ARBA00023274"/>
    </source>
</evidence>
<dbReference type="Gene3D" id="1.10.1900.20">
    <property type="entry name" value="Ribosomal protein L20"/>
    <property type="match status" value="1"/>
</dbReference>
<organism evidence="10">
    <name type="scientific">Athrotaxis laxifolia</name>
    <name type="common">Tasmanian pencil pine</name>
    <dbReference type="NCBI Taxonomy" id="28976"/>
    <lineage>
        <taxon>Eukaryota</taxon>
        <taxon>Viridiplantae</taxon>
        <taxon>Streptophyta</taxon>
        <taxon>Embryophyta</taxon>
        <taxon>Tracheophyta</taxon>
        <taxon>Spermatophyta</taxon>
        <taxon>Pinopsida</taxon>
        <taxon>Pinidae</taxon>
        <taxon>Conifers II</taxon>
        <taxon>Cupressales</taxon>
        <taxon>Cupressaceae</taxon>
        <taxon>Athrotaxis</taxon>
    </lineage>
</organism>
<dbReference type="CDD" id="cd07026">
    <property type="entry name" value="Ribosomal_L20"/>
    <property type="match status" value="1"/>
</dbReference>
<dbReference type="GO" id="GO:0005840">
    <property type="term" value="C:ribosome"/>
    <property type="evidence" value="ECO:0007669"/>
    <property type="project" value="UniProtKB-KW"/>
</dbReference>
<dbReference type="NCBIfam" id="TIGR01032">
    <property type="entry name" value="rplT_bact"/>
    <property type="match status" value="1"/>
</dbReference>
<dbReference type="GO" id="GO:0003735">
    <property type="term" value="F:structural constituent of ribosome"/>
    <property type="evidence" value="ECO:0007669"/>
    <property type="project" value="InterPro"/>
</dbReference>
<evidence type="ECO:0000256" key="6">
    <source>
        <dbReference type="ARBA" id="ARBA00035295"/>
    </source>
</evidence>
<evidence type="ECO:0000256" key="4">
    <source>
        <dbReference type="ARBA" id="ARBA00022980"/>
    </source>
</evidence>
<evidence type="ECO:0000313" key="11">
    <source>
        <dbReference type="EMBL" id="QYB20950.1"/>
    </source>
</evidence>
<dbReference type="EMBL" id="MW470974">
    <property type="protein sequence ID" value="QYB20950.1"/>
    <property type="molecule type" value="Genomic_DNA"/>
</dbReference>
<dbReference type="AlphaFoldDB" id="A0A6J4AGU5"/>
<dbReference type="GO" id="GO:0009507">
    <property type="term" value="C:chloroplast"/>
    <property type="evidence" value="ECO:0007669"/>
    <property type="project" value="UniProtKB-SubCell"/>
</dbReference>
<dbReference type="HAMAP" id="MF_00382">
    <property type="entry name" value="Ribosomal_bL20"/>
    <property type="match status" value="1"/>
</dbReference>
<dbReference type="Pfam" id="PF00453">
    <property type="entry name" value="Ribosomal_L20"/>
    <property type="match status" value="1"/>
</dbReference>
<evidence type="ECO:0000256" key="7">
    <source>
        <dbReference type="HAMAP-Rule" id="MF_00382"/>
    </source>
</evidence>
<sequence>MTRVKRGYIAKKRRKKILAFVSGSRGAHSKLFRTANQQKMRALVSAHRDRIKRKRDFRRLWITRINAASRANGISYNKFIQFLYKRQFLTNRRILAQMAVIAHLLGIADVININWFSRILVKDSSIMK</sequence>
<protein>
    <recommendedName>
        <fullName evidence="6 7">Large ribosomal subunit protein bL20c</fullName>
    </recommendedName>
</protein>
<dbReference type="SUPFAM" id="SSF74731">
    <property type="entry name" value="Ribosomal protein L20"/>
    <property type="match status" value="1"/>
</dbReference>
<keyword evidence="3 7" id="KW-0694">RNA-binding</keyword>
<dbReference type="PANTHER" id="PTHR10986">
    <property type="entry name" value="39S RIBOSOMAL PROTEIN L20"/>
    <property type="match status" value="1"/>
</dbReference>
<comment type="similarity">
    <text evidence="1 7 8">Belongs to the bacterial ribosomal protein bL20 family.</text>
</comment>
<dbReference type="EMBL" id="LC500575">
    <property type="protein sequence ID" value="BBN66343.1"/>
    <property type="molecule type" value="Genomic_DNA"/>
</dbReference>
<keyword evidence="10" id="KW-0934">Plastid</keyword>
<comment type="function">
    <text evidence="7 9">Binds directly to 23S ribosomal RNA and is necessary for the in vitro assembly process of the 50S ribosomal subunit. It is not involved in the protein synthesizing functions of that subunit.</text>
</comment>
<keyword evidence="5 7" id="KW-0687">Ribonucleoprotein</keyword>
<reference evidence="10" key="1">
    <citation type="journal article" date="2020" name="Front. Plant Sci.">
        <title>The origin and evolution of plastid genome downsizing in Southern Hemispheric cypresses (Cupressaceae).</title>
        <authorList>
            <person name="Sudianto E."/>
            <person name="Wu C."/>
            <person name="Chaw S."/>
        </authorList>
    </citation>
    <scope>NUCLEOTIDE SEQUENCE</scope>
</reference>
<evidence type="ECO:0000256" key="2">
    <source>
        <dbReference type="ARBA" id="ARBA00022730"/>
    </source>
</evidence>
<dbReference type="InterPro" id="IPR049946">
    <property type="entry name" value="RIBOSOMAL_L20_CS"/>
</dbReference>
<evidence type="ECO:0000256" key="3">
    <source>
        <dbReference type="ARBA" id="ARBA00022884"/>
    </source>
</evidence>
<evidence type="ECO:0000256" key="9">
    <source>
        <dbReference type="RuleBase" id="RU004311"/>
    </source>
</evidence>
<keyword evidence="4 7" id="KW-0689">Ribosomal protein</keyword>
<dbReference type="GO" id="GO:1990904">
    <property type="term" value="C:ribonucleoprotein complex"/>
    <property type="evidence" value="ECO:0007669"/>
    <property type="project" value="UniProtKB-KW"/>
</dbReference>
<dbReference type="PROSITE" id="PS00937">
    <property type="entry name" value="RIBOSOMAL_L20"/>
    <property type="match status" value="1"/>
</dbReference>
<proteinExistence type="inferred from homology"/>
<reference evidence="11" key="3">
    <citation type="submission" date="2021-01" db="EMBL/GenBank/DDBJ databases">
        <authorList>
            <person name="Stull G."/>
            <person name="Qu X.-J."/>
            <person name="Parins-Fukuchi C."/>
            <person name="Yang Y.-Y."/>
            <person name="Yang J.-B."/>
            <person name="Yang Z.-Y."/>
            <person name="Hu Y."/>
            <person name="Ma H."/>
            <person name="Soltis P."/>
            <person name="Soltis D."/>
            <person name="Li D.-Z."/>
            <person name="Smith S."/>
            <person name="Yi T.-S."/>
        </authorList>
    </citation>
    <scope>NUCLEOTIDE SEQUENCE</scope>
</reference>
<comment type="subcellular location">
    <subcellularLocation>
        <location evidence="7">Plastid</location>
        <location evidence="7">Chloroplast</location>
    </subcellularLocation>
</comment>
<evidence type="ECO:0000313" key="10">
    <source>
        <dbReference type="EMBL" id="BBN66343.1"/>
    </source>
</evidence>
<dbReference type="PRINTS" id="PR00062">
    <property type="entry name" value="RIBOSOMALL20"/>
</dbReference>
<gene>
    <name evidence="7 10" type="primary">rpl20</name>
</gene>
<reference evidence="11" key="2">
    <citation type="journal article" date="2021" name="Nat. Plants">
        <title>Gene duplications and phylogenomic conflict underlie major pulses of phenotypic evolution in gymnosperms.</title>
        <authorList>
            <person name="Stull G.W."/>
            <person name="Qu X.J."/>
            <person name="Parins-Fukuchi C."/>
            <person name="Yang Y.Y."/>
            <person name="Yang J.B."/>
            <person name="Yang Z.Y."/>
            <person name="Hu Y."/>
            <person name="Ma H."/>
            <person name="Soltis P.S."/>
            <person name="Soltis D.E."/>
            <person name="Li D.Z."/>
            <person name="Smith S.A."/>
            <person name="Yi T.S."/>
        </authorList>
    </citation>
    <scope>NUCLEOTIDE SEQUENCE</scope>
</reference>